<dbReference type="InterPro" id="IPR036291">
    <property type="entry name" value="NAD(P)-bd_dom_sf"/>
</dbReference>
<proteinExistence type="inferred from homology"/>
<keyword evidence="2" id="KW-0560">Oxidoreductase</keyword>
<dbReference type="EMBL" id="DXBB01000059">
    <property type="protein sequence ID" value="HIZ72691.1"/>
    <property type="molecule type" value="Genomic_DNA"/>
</dbReference>
<dbReference type="PRINTS" id="PR00081">
    <property type="entry name" value="GDHRDH"/>
</dbReference>
<evidence type="ECO:0000313" key="5">
    <source>
        <dbReference type="EMBL" id="HIZ72691.1"/>
    </source>
</evidence>
<dbReference type="FunFam" id="3.40.50.720:FF:000084">
    <property type="entry name" value="Short-chain dehydrogenase reductase"/>
    <property type="match status" value="1"/>
</dbReference>
<comment type="caution">
    <text evidence="5">The sequence shown here is derived from an EMBL/GenBank/DDBJ whole genome shotgun (WGS) entry which is preliminary data.</text>
</comment>
<protein>
    <submittedName>
        <fullName evidence="5">SDR family oxidoreductase</fullName>
    </submittedName>
</protein>
<dbReference type="Proteomes" id="UP000824102">
    <property type="component" value="Unassembled WGS sequence"/>
</dbReference>
<dbReference type="GO" id="GO:0016616">
    <property type="term" value="F:oxidoreductase activity, acting on the CH-OH group of donors, NAD or NADP as acceptor"/>
    <property type="evidence" value="ECO:0007669"/>
    <property type="project" value="TreeGrafter"/>
</dbReference>
<sequence>MNSLQGKVALVTGSGQGVGRGIAEFFAEEGAVVITNNRKKKPNAAVPDYLTGEAREQFLAMSGDAETAAEAIRAKGGKAEAYFCDVSDYSAVKEMIDTIVKKYGRIDIVVNNAAITQAGGLMLLSESDWDRQTIVKLKGAFNTMRLAAPYMIEQGGGSFINVASDAWVGMVNAAAYSASNAGLVGLTRSCAAELFHYNINVNAICPQAASPGHVSGFTKTLLTLEKAMGEGFRMPEEKRKEVEADHGDARNLAPFLAFLASDAGRDKTGGVFSVTASDRISWYAPEEELDGLPRSAPRTVEEIEELIPKSPLKDAFMCVGDTF</sequence>
<evidence type="ECO:0000259" key="4">
    <source>
        <dbReference type="SMART" id="SM00822"/>
    </source>
</evidence>
<evidence type="ECO:0000313" key="6">
    <source>
        <dbReference type="Proteomes" id="UP000824102"/>
    </source>
</evidence>
<gene>
    <name evidence="5" type="ORF">H9964_03835</name>
</gene>
<dbReference type="Gene3D" id="3.40.50.720">
    <property type="entry name" value="NAD(P)-binding Rossmann-like Domain"/>
    <property type="match status" value="1"/>
</dbReference>
<dbReference type="Pfam" id="PF00106">
    <property type="entry name" value="adh_short"/>
    <property type="match status" value="1"/>
</dbReference>
<evidence type="ECO:0000256" key="3">
    <source>
        <dbReference type="RuleBase" id="RU000363"/>
    </source>
</evidence>
<dbReference type="AlphaFoldDB" id="A0A9D2G5N8"/>
<evidence type="ECO:0000256" key="2">
    <source>
        <dbReference type="ARBA" id="ARBA00023002"/>
    </source>
</evidence>
<organism evidence="5 6">
    <name type="scientific">Candidatus Gallimonas intestinavium</name>
    <dbReference type="NCBI Taxonomy" id="2838603"/>
    <lineage>
        <taxon>Bacteria</taxon>
        <taxon>Bacillati</taxon>
        <taxon>Bacillota</taxon>
        <taxon>Clostridia</taxon>
        <taxon>Candidatus Gallimonas</taxon>
    </lineage>
</organism>
<name>A0A9D2G5N8_9FIRM</name>
<feature type="domain" description="Ketoreductase" evidence="4">
    <location>
        <begin position="7"/>
        <end position="207"/>
    </location>
</feature>
<dbReference type="GO" id="GO:0008206">
    <property type="term" value="P:bile acid metabolic process"/>
    <property type="evidence" value="ECO:0007669"/>
    <property type="project" value="UniProtKB-ARBA"/>
</dbReference>
<dbReference type="InterPro" id="IPR057326">
    <property type="entry name" value="KR_dom"/>
</dbReference>
<dbReference type="SMART" id="SM00822">
    <property type="entry name" value="PKS_KR"/>
    <property type="match status" value="1"/>
</dbReference>
<evidence type="ECO:0000256" key="1">
    <source>
        <dbReference type="ARBA" id="ARBA00006484"/>
    </source>
</evidence>
<accession>A0A9D2G5N8</accession>
<dbReference type="PRINTS" id="PR00080">
    <property type="entry name" value="SDRFAMILY"/>
</dbReference>
<dbReference type="InterPro" id="IPR002347">
    <property type="entry name" value="SDR_fam"/>
</dbReference>
<reference evidence="5" key="2">
    <citation type="submission" date="2021-04" db="EMBL/GenBank/DDBJ databases">
        <authorList>
            <person name="Gilroy R."/>
        </authorList>
    </citation>
    <scope>NUCLEOTIDE SEQUENCE</scope>
    <source>
        <strain evidence="5">ChiW7-2402</strain>
    </source>
</reference>
<reference evidence="5" key="1">
    <citation type="journal article" date="2021" name="PeerJ">
        <title>Extensive microbial diversity within the chicken gut microbiome revealed by metagenomics and culture.</title>
        <authorList>
            <person name="Gilroy R."/>
            <person name="Ravi A."/>
            <person name="Getino M."/>
            <person name="Pursley I."/>
            <person name="Horton D.L."/>
            <person name="Alikhan N.F."/>
            <person name="Baker D."/>
            <person name="Gharbi K."/>
            <person name="Hall N."/>
            <person name="Watson M."/>
            <person name="Adriaenssens E.M."/>
            <person name="Foster-Nyarko E."/>
            <person name="Jarju S."/>
            <person name="Secka A."/>
            <person name="Antonio M."/>
            <person name="Oren A."/>
            <person name="Chaudhuri R.R."/>
            <person name="La Ragione R."/>
            <person name="Hildebrand F."/>
            <person name="Pallen M.J."/>
        </authorList>
    </citation>
    <scope>NUCLEOTIDE SEQUENCE</scope>
    <source>
        <strain evidence="5">ChiW7-2402</strain>
    </source>
</reference>
<comment type="similarity">
    <text evidence="1 3">Belongs to the short-chain dehydrogenases/reductases (SDR) family.</text>
</comment>
<dbReference type="SUPFAM" id="SSF51735">
    <property type="entry name" value="NAD(P)-binding Rossmann-fold domains"/>
    <property type="match status" value="1"/>
</dbReference>
<dbReference type="PANTHER" id="PTHR42760">
    <property type="entry name" value="SHORT-CHAIN DEHYDROGENASES/REDUCTASES FAMILY MEMBER"/>
    <property type="match status" value="1"/>
</dbReference>